<reference evidence="2 3" key="1">
    <citation type="submission" date="2019-07" db="EMBL/GenBank/DDBJ databases">
        <authorList>
            <person name="Jastrzebski P J."/>
            <person name="Paukszto L."/>
            <person name="Jastrzebski P J."/>
        </authorList>
    </citation>
    <scope>NUCLEOTIDE SEQUENCE [LARGE SCALE GENOMIC DNA]</scope>
    <source>
        <strain evidence="2 3">WMS-il1</strain>
    </source>
</reference>
<evidence type="ECO:0000256" key="1">
    <source>
        <dbReference type="SAM" id="Phobius"/>
    </source>
</evidence>
<feature type="transmembrane region" description="Helical" evidence="1">
    <location>
        <begin position="58"/>
        <end position="84"/>
    </location>
</feature>
<dbReference type="Proteomes" id="UP000321570">
    <property type="component" value="Unassembled WGS sequence"/>
</dbReference>
<name>A0A564ZA35_HYMDI</name>
<proteinExistence type="predicted"/>
<keyword evidence="3" id="KW-1185">Reference proteome</keyword>
<feature type="non-terminal residue" evidence="2">
    <location>
        <position position="1"/>
    </location>
</feature>
<evidence type="ECO:0000313" key="2">
    <source>
        <dbReference type="EMBL" id="VUZ56310.1"/>
    </source>
</evidence>
<protein>
    <submittedName>
        <fullName evidence="2">Uncharacterized protein</fullName>
    </submittedName>
</protein>
<organism evidence="2 3">
    <name type="scientific">Hymenolepis diminuta</name>
    <name type="common">Rat tapeworm</name>
    <dbReference type="NCBI Taxonomy" id="6216"/>
    <lineage>
        <taxon>Eukaryota</taxon>
        <taxon>Metazoa</taxon>
        <taxon>Spiralia</taxon>
        <taxon>Lophotrochozoa</taxon>
        <taxon>Platyhelminthes</taxon>
        <taxon>Cestoda</taxon>
        <taxon>Eucestoda</taxon>
        <taxon>Cyclophyllidea</taxon>
        <taxon>Hymenolepididae</taxon>
        <taxon>Hymenolepis</taxon>
    </lineage>
</organism>
<dbReference type="AlphaFoldDB" id="A0A564ZA35"/>
<evidence type="ECO:0000313" key="3">
    <source>
        <dbReference type="Proteomes" id="UP000321570"/>
    </source>
</evidence>
<dbReference type="EMBL" id="CABIJS010000701">
    <property type="protein sequence ID" value="VUZ56310.1"/>
    <property type="molecule type" value="Genomic_DNA"/>
</dbReference>
<keyword evidence="1" id="KW-0812">Transmembrane</keyword>
<gene>
    <name evidence="2" type="ORF">WMSIL1_LOCUS13952</name>
</gene>
<keyword evidence="1" id="KW-0472">Membrane</keyword>
<sequence>LLRCPLIAFVLYLSRIRLNPHCDLINTYWPKYLLFFCSRNGVSCQPLVILTPTNSTKLIVVVVIYIYIQIAYGLLTSALVVSIWG</sequence>
<keyword evidence="1" id="KW-1133">Transmembrane helix</keyword>
<accession>A0A564ZA35</accession>